<sequence length="835" mass="92220">MKNLGRWSIVLFLLFCFLPIQTFAAQPRGIYAVYPINEPSDYSSGTIDQLLGNPAVSGITLRERWMHLEPSDGSYQLKRIDEVIDKAARVQKTVQLILVPGFYSPSWMLGKLTRCEDGWVATCGKADFSIPYGPGSRGANALQSLPLPWNPTYTQYWQRFLGEVARRYNTNPTVVSIAIAGPTSVSAEMSLPNDDEAEKATWKKLLQLFYPAGGYQQSNKAIIEEWQKIIAFYDTVFRDKTIILTEGSGLLKFTQGDQKRAKEEIVRTFLQTGFKNNTKGMQTSGMKACRNFESGIGNIKNVTSQSVVGGAQFNSSATNNPSTMGCTDTNVCGREGKALCETTPTHACCSLTPAQAVANVLSVFFSETDQAQIFNVPVGAAHMSYLQVYKDDILFANTNPSVQEQFTKAKTALLGTGSLPSPTTSTTPTQPTDVSGDLNGDGRSNLFDYNLLATDFSKTGRPGFSRADINGDGTVNIKDFTVLIQYLYKALISRFTPTVSTGPRGVYALVEWGAEPQAATWQEPYVDGVVIRTYWHDLNPERGVYVWDFLDRQVQKALQYGKKVRFMVAPGFYSPNWILSDPEIQKASFTVPQGPDNGQVKQLPLPWDARYLSTWFTFVDALAQRYGDNPAFTYISITGPNSHNGEVSLPREAGDVDMWLKLSDNNETVLKNQLLGAWKQAIDRFCTDFPGQRATIALILRSLPIRGAGPLEEAYKRELAAYGASSCPQVFGVQTNGLDGRPLGNAAEDDLPQWDLVASYAGKIFTAFQTRAPGNLYQCKRSGKKCEGTKEEILRQTIQNGLSRHANVLEIYESDILDPTLTTIITKAHNDLTGQ</sequence>
<dbReference type="PROSITE" id="PS50222">
    <property type="entry name" value="EF_HAND_2"/>
    <property type="match status" value="1"/>
</dbReference>
<evidence type="ECO:0000256" key="1">
    <source>
        <dbReference type="ARBA" id="ARBA00022801"/>
    </source>
</evidence>
<dbReference type="InterPro" id="IPR017853">
    <property type="entry name" value="GH"/>
</dbReference>
<dbReference type="CDD" id="cd14256">
    <property type="entry name" value="Dockerin_I"/>
    <property type="match status" value="1"/>
</dbReference>
<dbReference type="SUPFAM" id="SSF63446">
    <property type="entry name" value="Type I dockerin domain"/>
    <property type="match status" value="1"/>
</dbReference>
<reference evidence="6 7" key="1">
    <citation type="journal article" date="2016" name="Nat. Commun.">
        <title>Thousands of microbial genomes shed light on interconnected biogeochemical processes in an aquifer system.</title>
        <authorList>
            <person name="Anantharaman K."/>
            <person name="Brown C.T."/>
            <person name="Hug L.A."/>
            <person name="Sharon I."/>
            <person name="Castelle C.J."/>
            <person name="Probst A.J."/>
            <person name="Thomas B.C."/>
            <person name="Singh A."/>
            <person name="Wilkins M.J."/>
            <person name="Karaoz U."/>
            <person name="Brodie E.L."/>
            <person name="Williams K.H."/>
            <person name="Hubbard S.S."/>
            <person name="Banfield J.F."/>
        </authorList>
    </citation>
    <scope>NUCLEOTIDE SEQUENCE [LARGE SCALE GENOMIC DNA]</scope>
</reference>
<name>A0A1F6AX94_9BACT</name>
<dbReference type="STRING" id="1798396.A2973_01245"/>
<dbReference type="GO" id="GO:0005509">
    <property type="term" value="F:calcium ion binding"/>
    <property type="evidence" value="ECO:0007669"/>
    <property type="project" value="InterPro"/>
</dbReference>
<accession>A0A1F6AX94</accession>
<feature type="compositionally biased region" description="Low complexity" evidence="3">
    <location>
        <begin position="414"/>
        <end position="429"/>
    </location>
</feature>
<dbReference type="PROSITE" id="PS51766">
    <property type="entry name" value="DOCKERIN"/>
    <property type="match status" value="1"/>
</dbReference>
<evidence type="ECO:0000313" key="6">
    <source>
        <dbReference type="EMBL" id="OGG29314.1"/>
    </source>
</evidence>
<dbReference type="InterPro" id="IPR002048">
    <property type="entry name" value="EF_hand_dom"/>
</dbReference>
<keyword evidence="1" id="KW-0378">Hydrolase</keyword>
<dbReference type="InterPro" id="IPR013529">
    <property type="entry name" value="Glyco_hydro_42_N"/>
</dbReference>
<feature type="region of interest" description="Disordered" evidence="3">
    <location>
        <begin position="414"/>
        <end position="439"/>
    </location>
</feature>
<dbReference type="Pfam" id="PF00404">
    <property type="entry name" value="Dockerin_1"/>
    <property type="match status" value="1"/>
</dbReference>
<dbReference type="GO" id="GO:0009341">
    <property type="term" value="C:beta-galactosidase complex"/>
    <property type="evidence" value="ECO:0007669"/>
    <property type="project" value="InterPro"/>
</dbReference>
<dbReference type="AlphaFoldDB" id="A0A1F6AX94"/>
<evidence type="ECO:0000256" key="2">
    <source>
        <dbReference type="ARBA" id="ARBA00023295"/>
    </source>
</evidence>
<evidence type="ECO:0000259" key="4">
    <source>
        <dbReference type="PROSITE" id="PS50222"/>
    </source>
</evidence>
<dbReference type="Pfam" id="PF02449">
    <property type="entry name" value="Glyco_hydro_42"/>
    <property type="match status" value="1"/>
</dbReference>
<dbReference type="InterPro" id="IPR016134">
    <property type="entry name" value="Dockerin_dom"/>
</dbReference>
<dbReference type="InterPro" id="IPR018247">
    <property type="entry name" value="EF_Hand_1_Ca_BS"/>
</dbReference>
<gene>
    <name evidence="6" type="ORF">A2973_01245</name>
</gene>
<feature type="domain" description="Dockerin" evidence="5">
    <location>
        <begin position="431"/>
        <end position="497"/>
    </location>
</feature>
<evidence type="ECO:0000256" key="3">
    <source>
        <dbReference type="SAM" id="MobiDB-lite"/>
    </source>
</evidence>
<dbReference type="Gene3D" id="1.10.1330.10">
    <property type="entry name" value="Dockerin domain"/>
    <property type="match status" value="1"/>
</dbReference>
<dbReference type="GO" id="GO:0004565">
    <property type="term" value="F:beta-galactosidase activity"/>
    <property type="evidence" value="ECO:0007669"/>
    <property type="project" value="InterPro"/>
</dbReference>
<evidence type="ECO:0000313" key="7">
    <source>
        <dbReference type="Proteomes" id="UP000176409"/>
    </source>
</evidence>
<comment type="caution">
    <text evidence="6">The sequence shown here is derived from an EMBL/GenBank/DDBJ whole genome shotgun (WGS) entry which is preliminary data.</text>
</comment>
<evidence type="ECO:0000259" key="5">
    <source>
        <dbReference type="PROSITE" id="PS51766"/>
    </source>
</evidence>
<dbReference type="GO" id="GO:0000272">
    <property type="term" value="P:polysaccharide catabolic process"/>
    <property type="evidence" value="ECO:0007669"/>
    <property type="project" value="InterPro"/>
</dbReference>
<dbReference type="SUPFAM" id="SSF51445">
    <property type="entry name" value="(Trans)glycosidases"/>
    <property type="match status" value="2"/>
</dbReference>
<feature type="domain" description="EF-hand" evidence="4">
    <location>
        <begin position="464"/>
        <end position="490"/>
    </location>
</feature>
<evidence type="ECO:0008006" key="8">
    <source>
        <dbReference type="Google" id="ProtNLM"/>
    </source>
</evidence>
<dbReference type="InterPro" id="IPR002105">
    <property type="entry name" value="Dockerin_1_rpt"/>
</dbReference>
<dbReference type="Gene3D" id="3.20.20.80">
    <property type="entry name" value="Glycosidases"/>
    <property type="match status" value="2"/>
</dbReference>
<dbReference type="InterPro" id="IPR036439">
    <property type="entry name" value="Dockerin_dom_sf"/>
</dbReference>
<proteinExistence type="predicted"/>
<keyword evidence="2" id="KW-0326">Glycosidase</keyword>
<dbReference type="EMBL" id="MFJZ01000050">
    <property type="protein sequence ID" value="OGG29314.1"/>
    <property type="molecule type" value="Genomic_DNA"/>
</dbReference>
<dbReference type="Proteomes" id="UP000176409">
    <property type="component" value="Unassembled WGS sequence"/>
</dbReference>
<dbReference type="PROSITE" id="PS00018">
    <property type="entry name" value="EF_HAND_1"/>
    <property type="match status" value="1"/>
</dbReference>
<protein>
    <recommendedName>
        <fullName evidence="8">Dockerin domain-containing protein</fullName>
    </recommendedName>
</protein>
<organism evidence="6 7">
    <name type="scientific">Candidatus Gottesmanbacteria bacterium RIFCSPLOWO2_01_FULL_49_10</name>
    <dbReference type="NCBI Taxonomy" id="1798396"/>
    <lineage>
        <taxon>Bacteria</taxon>
        <taxon>Candidatus Gottesmaniibacteriota</taxon>
    </lineage>
</organism>